<keyword evidence="2" id="KW-1185">Reference proteome</keyword>
<organism evidence="1 2">
    <name type="scientific">Heterodermia speciosa</name>
    <dbReference type="NCBI Taxonomy" id="116794"/>
    <lineage>
        <taxon>Eukaryota</taxon>
        <taxon>Fungi</taxon>
        <taxon>Dikarya</taxon>
        <taxon>Ascomycota</taxon>
        <taxon>Pezizomycotina</taxon>
        <taxon>Lecanoromycetes</taxon>
        <taxon>OSLEUM clade</taxon>
        <taxon>Lecanoromycetidae</taxon>
        <taxon>Caliciales</taxon>
        <taxon>Physciaceae</taxon>
        <taxon>Heterodermia</taxon>
    </lineage>
</organism>
<sequence length="146" mass="16000">MRSPPQPSTRHHARALPSKRFKTFTFYNPSHSHRLTLTTFASILPLQTASSALLRLYTELLSNASGAWVSLPAVSSFTACSEILSIEFTAAGPYVIPWTFVAEFAEKMMDATEKGFTGCFQGEYRHLESGAVIWVALRIGMVAAAA</sequence>
<comment type="caution">
    <text evidence="1">The sequence shown here is derived from an EMBL/GenBank/DDBJ whole genome shotgun (WGS) entry which is preliminary data.</text>
</comment>
<dbReference type="OrthoDB" id="5358592at2759"/>
<evidence type="ECO:0000313" key="2">
    <source>
        <dbReference type="Proteomes" id="UP000664521"/>
    </source>
</evidence>
<protein>
    <submittedName>
        <fullName evidence="1">Uncharacterized protein</fullName>
    </submittedName>
</protein>
<dbReference type="AlphaFoldDB" id="A0A8H3IDA3"/>
<gene>
    <name evidence="1" type="ORF">HETSPECPRED_000442</name>
</gene>
<accession>A0A8H3IDA3</accession>
<proteinExistence type="predicted"/>
<dbReference type="EMBL" id="CAJPDS010000010">
    <property type="protein sequence ID" value="CAF9911780.1"/>
    <property type="molecule type" value="Genomic_DNA"/>
</dbReference>
<dbReference type="Proteomes" id="UP000664521">
    <property type="component" value="Unassembled WGS sequence"/>
</dbReference>
<evidence type="ECO:0000313" key="1">
    <source>
        <dbReference type="EMBL" id="CAF9911780.1"/>
    </source>
</evidence>
<reference evidence="1" key="1">
    <citation type="submission" date="2021-03" db="EMBL/GenBank/DDBJ databases">
        <authorList>
            <person name="Tagirdzhanova G."/>
        </authorList>
    </citation>
    <scope>NUCLEOTIDE SEQUENCE</scope>
</reference>
<name>A0A8H3IDA3_9LECA</name>